<name>D1AKT5_SEBTE</name>
<dbReference type="Pfam" id="PF03611">
    <property type="entry name" value="EIIC-GAT"/>
    <property type="match status" value="1"/>
</dbReference>
<keyword evidence="6 9" id="KW-0812">Transmembrane</keyword>
<dbReference type="AlphaFoldDB" id="D1AKT5"/>
<evidence type="ECO:0000256" key="6">
    <source>
        <dbReference type="ARBA" id="ARBA00022692"/>
    </source>
</evidence>
<comment type="subcellular location">
    <subcellularLocation>
        <location evidence="1">Cell membrane</location>
        <topology evidence="1">Multi-pass membrane protein</topology>
    </subcellularLocation>
</comment>
<feature type="transmembrane region" description="Helical" evidence="9">
    <location>
        <begin position="43"/>
        <end position="64"/>
    </location>
</feature>
<dbReference type="STRING" id="526218.Sterm_0216"/>
<keyword evidence="4" id="KW-0762">Sugar transport</keyword>
<reference evidence="11 12" key="2">
    <citation type="journal article" date="2010" name="Stand. Genomic Sci.">
        <title>Complete genome sequence of Sebaldella termitidis type strain (NCTC 11300).</title>
        <authorList>
            <person name="Harmon-Smith M."/>
            <person name="Celia L."/>
            <person name="Chertkov O."/>
            <person name="Lapidus A."/>
            <person name="Copeland A."/>
            <person name="Glavina Del Rio T."/>
            <person name="Nolan M."/>
            <person name="Lucas S."/>
            <person name="Tice H."/>
            <person name="Cheng J.F."/>
            <person name="Han C."/>
            <person name="Detter J.C."/>
            <person name="Bruce D."/>
            <person name="Goodwin L."/>
            <person name="Pitluck S."/>
            <person name="Pati A."/>
            <person name="Liolios K."/>
            <person name="Ivanova N."/>
            <person name="Mavromatis K."/>
            <person name="Mikhailova N."/>
            <person name="Chen A."/>
            <person name="Palaniappan K."/>
            <person name="Land M."/>
            <person name="Hauser L."/>
            <person name="Chang Y.J."/>
            <person name="Jeffries C.D."/>
            <person name="Brettin T."/>
            <person name="Goker M."/>
            <person name="Beck B."/>
            <person name="Bristow J."/>
            <person name="Eisen J.A."/>
            <person name="Markowitz V."/>
            <person name="Hugenholtz P."/>
            <person name="Kyrpides N.C."/>
            <person name="Klenk H.P."/>
            <person name="Chen F."/>
        </authorList>
    </citation>
    <scope>NUCLEOTIDE SEQUENCE [LARGE SCALE GENOMIC DNA]</scope>
    <source>
        <strain evidence="12">ATCC 33386 / NCTC 11300</strain>
    </source>
</reference>
<dbReference type="InterPro" id="IPR013014">
    <property type="entry name" value="PTS_EIIC_2"/>
</dbReference>
<feature type="transmembrane region" description="Helical" evidence="9">
    <location>
        <begin position="220"/>
        <end position="239"/>
    </location>
</feature>
<dbReference type="InterPro" id="IPR004703">
    <property type="entry name" value="PTS_sugar-sp_permease"/>
</dbReference>
<feature type="domain" description="PTS EIIC type-2" evidence="10">
    <location>
        <begin position="8"/>
        <end position="421"/>
    </location>
</feature>
<dbReference type="PANTHER" id="PTHR37324">
    <property type="entry name" value="PTS SYSTEM GALACTITOL-SPECIFIC EIIC COMPONENT"/>
    <property type="match status" value="1"/>
</dbReference>
<organism evidence="11 12">
    <name type="scientific">Sebaldella termitidis (strain ATCC 33386 / NCTC 11300)</name>
    <dbReference type="NCBI Taxonomy" id="526218"/>
    <lineage>
        <taxon>Bacteria</taxon>
        <taxon>Fusobacteriati</taxon>
        <taxon>Fusobacteriota</taxon>
        <taxon>Fusobacteriia</taxon>
        <taxon>Fusobacteriales</taxon>
        <taxon>Leptotrichiaceae</taxon>
        <taxon>Sebaldella</taxon>
    </lineage>
</organism>
<gene>
    <name evidence="11" type="ordered locus">Sterm_0216</name>
</gene>
<dbReference type="RefSeq" id="WP_012859700.1">
    <property type="nucleotide sequence ID" value="NC_013517.1"/>
</dbReference>
<dbReference type="GO" id="GO:0005886">
    <property type="term" value="C:plasma membrane"/>
    <property type="evidence" value="ECO:0007669"/>
    <property type="project" value="UniProtKB-SubCell"/>
</dbReference>
<sequence>MEMVIKGLQFIASLGPMVMMPIIIFVIGLIFRLKISTLFRSSILVGVGFAGVNMAVGFFISGVSEPIQKMVGFWGLRTDIMDVGWPARAAATWSFPMAAVVILAVLGVNVLMLVIKKTRCVMVDFWSYNHFIFTAALVWYSTHNAILAITGAVLTAVITFKLADWTAPLAESYFGLPGVSFPTSNSVNFAPIAWLMEKIYNKIPGFRDLNANPEHIQKRFGVFGEPLFMGIVLGSLIGILAKESVGNIMIIAMTTASAMILVPKMMQVIMEGLMPFANGIREILNNKFQGNNFTIGIDAALTIANPSVIAVGILMVPTTLIMATVLPGNRLLPLPDIAYMSMWVAAWPVAFHKGNIIRGYITTVICTALMLLVATNMAYIHTQLAIAGGFEIPAGTLISTEDAGTHLLSWVLWKLSLLFKF</sequence>
<dbReference type="PROSITE" id="PS51104">
    <property type="entry name" value="PTS_EIIC_TYPE_2"/>
    <property type="match status" value="1"/>
</dbReference>
<dbReference type="KEGG" id="str:Sterm_0216"/>
<keyword evidence="7 9" id="KW-1133">Transmembrane helix</keyword>
<proteinExistence type="predicted"/>
<dbReference type="EMBL" id="CP001739">
    <property type="protein sequence ID" value="ACZ07101.1"/>
    <property type="molecule type" value="Genomic_DNA"/>
</dbReference>
<dbReference type="eggNOG" id="COG3775">
    <property type="taxonomic scope" value="Bacteria"/>
</dbReference>
<dbReference type="GO" id="GO:0015577">
    <property type="term" value="F:galactitol transmembrane transporter activity"/>
    <property type="evidence" value="ECO:0007669"/>
    <property type="project" value="InterPro"/>
</dbReference>
<evidence type="ECO:0000313" key="12">
    <source>
        <dbReference type="Proteomes" id="UP000000845"/>
    </source>
</evidence>
<dbReference type="GO" id="GO:0009401">
    <property type="term" value="P:phosphoenolpyruvate-dependent sugar phosphotransferase system"/>
    <property type="evidence" value="ECO:0007669"/>
    <property type="project" value="UniProtKB-KW"/>
</dbReference>
<evidence type="ECO:0000256" key="3">
    <source>
        <dbReference type="ARBA" id="ARBA00022475"/>
    </source>
</evidence>
<protein>
    <submittedName>
        <fullName evidence="11">PTS system Galactitol-specific IIC component</fullName>
    </submittedName>
</protein>
<dbReference type="InterPro" id="IPR013853">
    <property type="entry name" value="EIIC-GAT"/>
</dbReference>
<evidence type="ECO:0000256" key="4">
    <source>
        <dbReference type="ARBA" id="ARBA00022597"/>
    </source>
</evidence>
<evidence type="ECO:0000259" key="10">
    <source>
        <dbReference type="PROSITE" id="PS51104"/>
    </source>
</evidence>
<dbReference type="Proteomes" id="UP000000845">
    <property type="component" value="Chromosome"/>
</dbReference>
<evidence type="ECO:0000256" key="8">
    <source>
        <dbReference type="ARBA" id="ARBA00023136"/>
    </source>
</evidence>
<feature type="transmembrane region" description="Helical" evidence="9">
    <location>
        <begin position="12"/>
        <end position="31"/>
    </location>
</feature>
<evidence type="ECO:0000256" key="5">
    <source>
        <dbReference type="ARBA" id="ARBA00022683"/>
    </source>
</evidence>
<reference evidence="12" key="1">
    <citation type="submission" date="2009-09" db="EMBL/GenBank/DDBJ databases">
        <title>The complete chromosome of Sebaldella termitidis ATCC 33386.</title>
        <authorList>
            <consortium name="US DOE Joint Genome Institute (JGI-PGF)"/>
            <person name="Lucas S."/>
            <person name="Copeland A."/>
            <person name="Lapidus A."/>
            <person name="Glavina del Rio T."/>
            <person name="Dalin E."/>
            <person name="Tice H."/>
            <person name="Bruce D."/>
            <person name="Goodwin L."/>
            <person name="Pitluck S."/>
            <person name="Kyrpides N."/>
            <person name="Mavromatis K."/>
            <person name="Ivanova N."/>
            <person name="Mikhailova N."/>
            <person name="Sims D."/>
            <person name="Meincke L."/>
            <person name="Brettin T."/>
            <person name="Detter J.C."/>
            <person name="Han C."/>
            <person name="Larimer F."/>
            <person name="Land M."/>
            <person name="Hauser L."/>
            <person name="Markowitz V."/>
            <person name="Cheng J.F."/>
            <person name="Hugenholtz P."/>
            <person name="Woyke T."/>
            <person name="Wu D."/>
            <person name="Eisen J.A."/>
        </authorList>
    </citation>
    <scope>NUCLEOTIDE SEQUENCE [LARGE SCALE GENOMIC DNA]</scope>
    <source>
        <strain evidence="12">ATCC 33386 / NCTC 11300</strain>
    </source>
</reference>
<keyword evidence="8 9" id="KW-0472">Membrane</keyword>
<accession>D1AKT5</accession>
<feature type="transmembrane region" description="Helical" evidence="9">
    <location>
        <begin position="360"/>
        <end position="380"/>
    </location>
</feature>
<evidence type="ECO:0000313" key="11">
    <source>
        <dbReference type="EMBL" id="ACZ07101.1"/>
    </source>
</evidence>
<keyword evidence="12" id="KW-1185">Reference proteome</keyword>
<keyword evidence="2" id="KW-0813">Transport</keyword>
<evidence type="ECO:0000256" key="1">
    <source>
        <dbReference type="ARBA" id="ARBA00004651"/>
    </source>
</evidence>
<feature type="transmembrane region" description="Helical" evidence="9">
    <location>
        <begin position="146"/>
        <end position="163"/>
    </location>
</feature>
<dbReference type="PANTHER" id="PTHR37324:SF2">
    <property type="entry name" value="PTS SYSTEM GALACTITOL-SPECIFIC EIIC COMPONENT"/>
    <property type="match status" value="1"/>
</dbReference>
<evidence type="ECO:0000256" key="2">
    <source>
        <dbReference type="ARBA" id="ARBA00022448"/>
    </source>
</evidence>
<evidence type="ECO:0000256" key="9">
    <source>
        <dbReference type="SAM" id="Phobius"/>
    </source>
</evidence>
<evidence type="ECO:0000256" key="7">
    <source>
        <dbReference type="ARBA" id="ARBA00022989"/>
    </source>
</evidence>
<feature type="transmembrane region" description="Helical" evidence="9">
    <location>
        <begin position="93"/>
        <end position="114"/>
    </location>
</feature>
<feature type="transmembrane region" description="Helical" evidence="9">
    <location>
        <begin position="245"/>
        <end position="262"/>
    </location>
</feature>
<keyword evidence="5" id="KW-0598">Phosphotransferase system</keyword>
<dbReference type="PIRSF" id="PIRSF006304">
    <property type="entry name" value="GatC"/>
    <property type="match status" value="1"/>
</dbReference>
<keyword evidence="3" id="KW-1003">Cell membrane</keyword>
<dbReference type="HOGENOM" id="CLU_040393_0_0_0"/>
<feature type="transmembrane region" description="Helical" evidence="9">
    <location>
        <begin position="308"/>
        <end position="326"/>
    </location>
</feature>